<keyword evidence="2 4" id="KW-0479">Metal-binding</keyword>
<dbReference type="Proteomes" id="UP000233248">
    <property type="component" value="Unassembled WGS sequence"/>
</dbReference>
<gene>
    <name evidence="6" type="ORF">CP960_07950</name>
</gene>
<feature type="domain" description="Cytochrome c" evidence="5">
    <location>
        <begin position="17"/>
        <end position="141"/>
    </location>
</feature>
<dbReference type="Gene3D" id="3.40.30.10">
    <property type="entry name" value="Glutaredoxin"/>
    <property type="match status" value="1"/>
</dbReference>
<dbReference type="KEGG" id="ahs:AHALO_0644"/>
<reference evidence="6 7" key="1">
    <citation type="submission" date="2017-09" db="EMBL/GenBank/DDBJ databases">
        <title>Genomics of the genus Arcobacter.</title>
        <authorList>
            <person name="Perez-Cataluna A."/>
            <person name="Figueras M.J."/>
            <person name="Salas-Masso N."/>
        </authorList>
    </citation>
    <scope>NUCLEOTIDE SEQUENCE [LARGE SCALE GENOMIC DNA]</scope>
    <source>
        <strain evidence="6 7">DSM 18005</strain>
    </source>
</reference>
<evidence type="ECO:0000259" key="5">
    <source>
        <dbReference type="PROSITE" id="PS51007"/>
    </source>
</evidence>
<protein>
    <submittedName>
        <fullName evidence="6">Thioredoxin family protein</fullName>
    </submittedName>
</protein>
<dbReference type="GO" id="GO:0046872">
    <property type="term" value="F:metal ion binding"/>
    <property type="evidence" value="ECO:0007669"/>
    <property type="project" value="UniProtKB-KW"/>
</dbReference>
<keyword evidence="3 4" id="KW-0408">Iron</keyword>
<dbReference type="SUPFAM" id="SSF46626">
    <property type="entry name" value="Cytochrome c"/>
    <property type="match status" value="1"/>
</dbReference>
<keyword evidence="1 4" id="KW-0349">Heme</keyword>
<dbReference type="InterPro" id="IPR012336">
    <property type="entry name" value="Thioredoxin-like_fold"/>
</dbReference>
<evidence type="ECO:0000256" key="3">
    <source>
        <dbReference type="ARBA" id="ARBA00023004"/>
    </source>
</evidence>
<proteinExistence type="predicted"/>
<dbReference type="OrthoDB" id="5372481at2"/>
<dbReference type="GO" id="GO:0009055">
    <property type="term" value="F:electron transfer activity"/>
    <property type="evidence" value="ECO:0007669"/>
    <property type="project" value="InterPro"/>
</dbReference>
<dbReference type="EMBL" id="NXIF01000029">
    <property type="protein sequence ID" value="PKI80700.1"/>
    <property type="molecule type" value="Genomic_DNA"/>
</dbReference>
<evidence type="ECO:0000313" key="7">
    <source>
        <dbReference type="Proteomes" id="UP000233248"/>
    </source>
</evidence>
<dbReference type="PROSITE" id="PS51007">
    <property type="entry name" value="CYTC"/>
    <property type="match status" value="1"/>
</dbReference>
<dbReference type="AlphaFoldDB" id="A0A2N1J2B3"/>
<dbReference type="SUPFAM" id="SSF52833">
    <property type="entry name" value="Thioredoxin-like"/>
    <property type="match status" value="1"/>
</dbReference>
<evidence type="ECO:0000256" key="4">
    <source>
        <dbReference type="PROSITE-ProRule" id="PRU00433"/>
    </source>
</evidence>
<name>A0A2N1J2B3_9BACT</name>
<evidence type="ECO:0000256" key="2">
    <source>
        <dbReference type="ARBA" id="ARBA00022723"/>
    </source>
</evidence>
<dbReference type="InterPro" id="IPR036249">
    <property type="entry name" value="Thioredoxin-like_sf"/>
</dbReference>
<sequence length="263" mass="31193">MRKIILSILFVKLFLFASYNEGKLVFENKCSSCHLPFVQMQTLKKNFFEKSNKLLKLKAPTVNMLAYAIMHSPKKVGDPNDEEMREIEIEEYLKSYLVKPDRFNSICDEHILKYYDKKPSMKGELSDDDYVNLAIFFMQYDKYNKSKKAVKINSDFDEDEIILKAKQNEKLILVYATSKTCYYCKKMDKEVFSKNEVQKLLNKNYILLEVDMDKNKLPFNLTKYYKRVTPTFFVLDNNANYLKTYVGSWSKKDFIDILKENLK</sequence>
<dbReference type="RefSeq" id="WP_101184888.1">
    <property type="nucleotide sequence ID" value="NZ_CP031218.1"/>
</dbReference>
<dbReference type="InterPro" id="IPR036909">
    <property type="entry name" value="Cyt_c-like_dom_sf"/>
</dbReference>
<keyword evidence="7" id="KW-1185">Reference proteome</keyword>
<evidence type="ECO:0000313" key="6">
    <source>
        <dbReference type="EMBL" id="PKI80700.1"/>
    </source>
</evidence>
<dbReference type="InterPro" id="IPR009056">
    <property type="entry name" value="Cyt_c-like_dom"/>
</dbReference>
<comment type="caution">
    <text evidence="6">The sequence shown here is derived from an EMBL/GenBank/DDBJ whole genome shotgun (WGS) entry which is preliminary data.</text>
</comment>
<dbReference type="Pfam" id="PF13098">
    <property type="entry name" value="Thioredoxin_2"/>
    <property type="match status" value="1"/>
</dbReference>
<accession>A0A2N1J2B3</accession>
<evidence type="ECO:0000256" key="1">
    <source>
        <dbReference type="ARBA" id="ARBA00022617"/>
    </source>
</evidence>
<organism evidence="6 7">
    <name type="scientific">Malaciobacter halophilus</name>
    <dbReference type="NCBI Taxonomy" id="197482"/>
    <lineage>
        <taxon>Bacteria</taxon>
        <taxon>Pseudomonadati</taxon>
        <taxon>Campylobacterota</taxon>
        <taxon>Epsilonproteobacteria</taxon>
        <taxon>Campylobacterales</taxon>
        <taxon>Arcobacteraceae</taxon>
        <taxon>Malaciobacter</taxon>
    </lineage>
</organism>
<dbReference type="GO" id="GO:0020037">
    <property type="term" value="F:heme binding"/>
    <property type="evidence" value="ECO:0007669"/>
    <property type="project" value="InterPro"/>
</dbReference>